<dbReference type="Proteomes" id="UP000070544">
    <property type="component" value="Unassembled WGS sequence"/>
</dbReference>
<dbReference type="InterPro" id="IPR001453">
    <property type="entry name" value="MoaB/Mog_dom"/>
</dbReference>
<sequence length="361" mass="40032">MRAVRRADIATKRLTNLAQHLARRNSRSSRSIEPPLWPSPLAMNSLSSSSGKDPRSVACLIIGDEVLGGKTQDTNSHYLARKCFAHGLNLRRIETVADEFDDIIERVRYLSERFAHVITSGGIGPTHDDITDEAISRAFNQPLAYHQPTIDRMTTWMNDRIRVAREQYDTAVAKAKAEGGEQPKAPDYQAMEMNESRKRMALFPTGDKSTAIYPAPSLWVPVVVVNGNVAILPGVPRLFRELADTYIEKQIVPNLPQADDARPWIRKLVGTSKFEGDIADDLTEVHNSVKSLGIKVGSYPKSPPSSSPVTSTGSTLQSSSWKLKVVVSLVGKEEAELQKWAEVVRDKLDGWFLTDEEAQGE</sequence>
<proteinExistence type="predicted"/>
<dbReference type="Gene3D" id="3.40.980.10">
    <property type="entry name" value="MoaB/Mog-like domain"/>
    <property type="match status" value="1"/>
</dbReference>
<evidence type="ECO:0000259" key="1">
    <source>
        <dbReference type="SMART" id="SM00852"/>
    </source>
</evidence>
<keyword evidence="3" id="KW-1185">Reference proteome</keyword>
<dbReference type="PANTHER" id="PTHR47675:SF1">
    <property type="entry name" value="MOLYBDOPTERIN BINDING DOMAIN PROTEIN (AFU_ORTHOLOGUE AFUA_5G11210)"/>
    <property type="match status" value="1"/>
</dbReference>
<organism evidence="2 3">
    <name type="scientific">Gonapodya prolifera (strain JEL478)</name>
    <name type="common">Monoblepharis prolifera</name>
    <dbReference type="NCBI Taxonomy" id="1344416"/>
    <lineage>
        <taxon>Eukaryota</taxon>
        <taxon>Fungi</taxon>
        <taxon>Fungi incertae sedis</taxon>
        <taxon>Chytridiomycota</taxon>
        <taxon>Chytridiomycota incertae sedis</taxon>
        <taxon>Monoblepharidomycetes</taxon>
        <taxon>Monoblepharidales</taxon>
        <taxon>Gonapodyaceae</taxon>
        <taxon>Gonapodya</taxon>
    </lineage>
</organism>
<accession>A0A139AMR7</accession>
<feature type="domain" description="MoaB/Mog" evidence="1">
    <location>
        <begin position="58"/>
        <end position="254"/>
    </location>
</feature>
<dbReference type="Pfam" id="PF00994">
    <property type="entry name" value="MoCF_biosynth"/>
    <property type="match status" value="1"/>
</dbReference>
<dbReference type="CDD" id="cd00885">
    <property type="entry name" value="cinA"/>
    <property type="match status" value="1"/>
</dbReference>
<gene>
    <name evidence="2" type="ORF">M427DRAFT_54259</name>
</gene>
<dbReference type="PANTHER" id="PTHR47675">
    <property type="entry name" value="MOLYBDOPTERIN BINDING DOMAIN PROTEIN (AFU_ORTHOLOGUE AFUA_5G11210)"/>
    <property type="match status" value="1"/>
</dbReference>
<evidence type="ECO:0000313" key="2">
    <source>
        <dbReference type="EMBL" id="KXS18051.1"/>
    </source>
</evidence>
<dbReference type="InterPro" id="IPR036425">
    <property type="entry name" value="MoaB/Mog-like_dom_sf"/>
</dbReference>
<dbReference type="AlphaFoldDB" id="A0A139AMR7"/>
<dbReference type="EMBL" id="KQ965744">
    <property type="protein sequence ID" value="KXS18051.1"/>
    <property type="molecule type" value="Genomic_DNA"/>
</dbReference>
<name>A0A139AMR7_GONPJ</name>
<dbReference type="SUPFAM" id="SSF53218">
    <property type="entry name" value="Molybdenum cofactor biosynthesis proteins"/>
    <property type="match status" value="1"/>
</dbReference>
<reference evidence="2 3" key="1">
    <citation type="journal article" date="2015" name="Genome Biol. Evol.">
        <title>Phylogenomic analyses indicate that early fungi evolved digesting cell walls of algal ancestors of land plants.</title>
        <authorList>
            <person name="Chang Y."/>
            <person name="Wang S."/>
            <person name="Sekimoto S."/>
            <person name="Aerts A.L."/>
            <person name="Choi C."/>
            <person name="Clum A."/>
            <person name="LaButti K.M."/>
            <person name="Lindquist E.A."/>
            <person name="Yee Ngan C."/>
            <person name="Ohm R.A."/>
            <person name="Salamov A.A."/>
            <person name="Grigoriev I.V."/>
            <person name="Spatafora J.W."/>
            <person name="Berbee M.L."/>
        </authorList>
    </citation>
    <scope>NUCLEOTIDE SEQUENCE [LARGE SCALE GENOMIC DNA]</scope>
    <source>
        <strain evidence="2 3">JEL478</strain>
    </source>
</reference>
<protein>
    <submittedName>
        <fullName evidence="2">Molybdopterin binding protein</fullName>
    </submittedName>
</protein>
<dbReference type="OMA" id="QFLFPHE"/>
<evidence type="ECO:0000313" key="3">
    <source>
        <dbReference type="Proteomes" id="UP000070544"/>
    </source>
</evidence>
<dbReference type="GO" id="GO:0047884">
    <property type="term" value="F:FAD diphosphatase activity"/>
    <property type="evidence" value="ECO:0007669"/>
    <property type="project" value="TreeGrafter"/>
</dbReference>
<dbReference type="STRING" id="1344416.A0A139AMR7"/>
<dbReference type="OrthoDB" id="448496at2759"/>
<dbReference type="GO" id="GO:0042726">
    <property type="term" value="P:flavin-containing compound metabolic process"/>
    <property type="evidence" value="ECO:0007669"/>
    <property type="project" value="TreeGrafter"/>
</dbReference>
<dbReference type="SMART" id="SM00852">
    <property type="entry name" value="MoCF_biosynth"/>
    <property type="match status" value="1"/>
</dbReference>